<evidence type="ECO:0000256" key="1">
    <source>
        <dbReference type="SAM" id="SignalP"/>
    </source>
</evidence>
<dbReference type="PROSITE" id="PS51257">
    <property type="entry name" value="PROKAR_LIPOPROTEIN"/>
    <property type="match status" value="1"/>
</dbReference>
<keyword evidence="1" id="KW-0732">Signal</keyword>
<proteinExistence type="predicted"/>
<protein>
    <submittedName>
        <fullName evidence="2">Uncharacterized protein</fullName>
    </submittedName>
</protein>
<evidence type="ECO:0000313" key="3">
    <source>
        <dbReference type="Proteomes" id="UP000298179"/>
    </source>
</evidence>
<feature type="signal peptide" evidence="1">
    <location>
        <begin position="1"/>
        <end position="22"/>
    </location>
</feature>
<sequence length="90" mass="9445">MTIVIPRAAMLAGALLFGCALAAPPVDARLWTSDGVAPRACGNVRTHYKAYPKSIGYTKAGKTLLPGSARPGQHKSWQLTLAIASAPLCR</sequence>
<organism evidence="2 3">
    <name type="scientific">Jiella endophytica</name>
    <dbReference type="NCBI Taxonomy" id="2558362"/>
    <lineage>
        <taxon>Bacteria</taxon>
        <taxon>Pseudomonadati</taxon>
        <taxon>Pseudomonadota</taxon>
        <taxon>Alphaproteobacteria</taxon>
        <taxon>Hyphomicrobiales</taxon>
        <taxon>Aurantimonadaceae</taxon>
        <taxon>Jiella</taxon>
    </lineage>
</organism>
<comment type="caution">
    <text evidence="2">The sequence shown here is derived from an EMBL/GenBank/DDBJ whole genome shotgun (WGS) entry which is preliminary data.</text>
</comment>
<accession>A0A4Y8RQX8</accession>
<gene>
    <name evidence="2" type="ORF">E3C22_06820</name>
</gene>
<name>A0A4Y8RQX8_9HYPH</name>
<feature type="chain" id="PRO_5021432975" evidence="1">
    <location>
        <begin position="23"/>
        <end position="90"/>
    </location>
</feature>
<dbReference type="AlphaFoldDB" id="A0A4Y8RQX8"/>
<dbReference type="EMBL" id="SOZD01000002">
    <property type="protein sequence ID" value="TFF25087.1"/>
    <property type="molecule type" value="Genomic_DNA"/>
</dbReference>
<dbReference type="Proteomes" id="UP000298179">
    <property type="component" value="Unassembled WGS sequence"/>
</dbReference>
<keyword evidence="3" id="KW-1185">Reference proteome</keyword>
<dbReference type="RefSeq" id="WP_134761257.1">
    <property type="nucleotide sequence ID" value="NZ_SOZD01000002.1"/>
</dbReference>
<reference evidence="2 3" key="1">
    <citation type="submission" date="2019-03" db="EMBL/GenBank/DDBJ databases">
        <title>Jiella endophytica sp. nov., a novel endophytic bacterium isolated from root of Ficus microcarpa Linn. f.</title>
        <authorList>
            <person name="Tuo L."/>
        </authorList>
    </citation>
    <scope>NUCLEOTIDE SEQUENCE [LARGE SCALE GENOMIC DNA]</scope>
    <source>
        <strain evidence="2 3">CBS5Q-3</strain>
    </source>
</reference>
<evidence type="ECO:0000313" key="2">
    <source>
        <dbReference type="EMBL" id="TFF25087.1"/>
    </source>
</evidence>